<gene>
    <name evidence="1" type="ORF">HMPREF1090_04387</name>
</gene>
<comment type="caution">
    <text evidence="1">The sequence shown here is derived from an EMBL/GenBank/DDBJ whole genome shotgun (WGS) entry which is preliminary data.</text>
</comment>
<evidence type="ECO:0000313" key="2">
    <source>
        <dbReference type="Proteomes" id="UP000013085"/>
    </source>
</evidence>
<dbReference type="HOGENOM" id="CLU_2421752_0_0_9"/>
<dbReference type="GeneID" id="57963965"/>
<reference evidence="1 2" key="1">
    <citation type="submission" date="2013-01" db="EMBL/GenBank/DDBJ databases">
        <title>The Genome Sequence of Clostridium clostridioforme 90A8.</title>
        <authorList>
            <consortium name="The Broad Institute Genome Sequencing Platform"/>
            <person name="Earl A."/>
            <person name="Ward D."/>
            <person name="Feldgarden M."/>
            <person name="Gevers D."/>
            <person name="Courvalin P."/>
            <person name="Lambert T."/>
            <person name="Walker B."/>
            <person name="Young S.K."/>
            <person name="Zeng Q."/>
            <person name="Gargeya S."/>
            <person name="Fitzgerald M."/>
            <person name="Haas B."/>
            <person name="Abouelleil A."/>
            <person name="Alvarado L."/>
            <person name="Arachchi H.M."/>
            <person name="Berlin A.M."/>
            <person name="Chapman S.B."/>
            <person name="Dewar J."/>
            <person name="Goldberg J."/>
            <person name="Griggs A."/>
            <person name="Gujja S."/>
            <person name="Hansen M."/>
            <person name="Howarth C."/>
            <person name="Imamovic A."/>
            <person name="Larimer J."/>
            <person name="McCowan C."/>
            <person name="Murphy C."/>
            <person name="Neiman D."/>
            <person name="Pearson M."/>
            <person name="Priest M."/>
            <person name="Roberts A."/>
            <person name="Saif S."/>
            <person name="Shea T."/>
            <person name="Sisk P."/>
            <person name="Sykes S."/>
            <person name="Wortman J."/>
            <person name="Nusbaum C."/>
            <person name="Birren B."/>
        </authorList>
    </citation>
    <scope>NUCLEOTIDE SEQUENCE [LARGE SCALE GENOMIC DNA]</scope>
    <source>
        <strain evidence="1 2">90A8</strain>
    </source>
</reference>
<dbReference type="RefSeq" id="WP_002586984.1">
    <property type="nucleotide sequence ID" value="NZ_KB850984.1"/>
</dbReference>
<dbReference type="EMBL" id="AGYR01000050">
    <property type="protein sequence ID" value="ENZ09561.1"/>
    <property type="molecule type" value="Genomic_DNA"/>
</dbReference>
<sequence>MEKRLDKSTFGQVLSREDMEGDVYKRAHESFQRLREVSGVQDREGLRYGELYMFLPKEWNPGETGQLNSGIPEEEYRPVRLITSLRRRRPP</sequence>
<proteinExistence type="predicted"/>
<protein>
    <submittedName>
        <fullName evidence="1">Uncharacterized protein</fullName>
    </submittedName>
</protein>
<dbReference type="AlphaFoldDB" id="A0A0E2H5F4"/>
<dbReference type="Proteomes" id="UP000013085">
    <property type="component" value="Unassembled WGS sequence"/>
</dbReference>
<accession>A0A0E2H5F4</accession>
<evidence type="ECO:0000313" key="1">
    <source>
        <dbReference type="EMBL" id="ENZ09561.1"/>
    </source>
</evidence>
<dbReference type="PATRIC" id="fig|999408.3.peg.4707"/>
<organism evidence="1 2">
    <name type="scientific">[Clostridium] clostridioforme 90A8</name>
    <dbReference type="NCBI Taxonomy" id="999408"/>
    <lineage>
        <taxon>Bacteria</taxon>
        <taxon>Bacillati</taxon>
        <taxon>Bacillota</taxon>
        <taxon>Clostridia</taxon>
        <taxon>Lachnospirales</taxon>
        <taxon>Lachnospiraceae</taxon>
        <taxon>Enterocloster</taxon>
    </lineage>
</organism>
<name>A0A0E2H5F4_9FIRM</name>